<dbReference type="EMBL" id="JACOII010000044">
    <property type="protein sequence ID" value="MBI6549608.1"/>
    <property type="molecule type" value="Genomic_DNA"/>
</dbReference>
<dbReference type="Proteomes" id="UP000696184">
    <property type="component" value="Unassembled WGS sequence"/>
</dbReference>
<organism evidence="1 2">
    <name type="scientific">Xenorhabdus lircayensis</name>
    <dbReference type="NCBI Taxonomy" id="2763499"/>
    <lineage>
        <taxon>Bacteria</taxon>
        <taxon>Pseudomonadati</taxon>
        <taxon>Pseudomonadota</taxon>
        <taxon>Gammaproteobacteria</taxon>
        <taxon>Enterobacterales</taxon>
        <taxon>Morganellaceae</taxon>
        <taxon>Xenorhabdus</taxon>
    </lineage>
</organism>
<name>A0ABS0U9E4_9GAMM</name>
<protein>
    <recommendedName>
        <fullName evidence="3">Transglutaminase-like domain-containing protein</fullName>
    </recommendedName>
</protein>
<evidence type="ECO:0000313" key="2">
    <source>
        <dbReference type="Proteomes" id="UP000696184"/>
    </source>
</evidence>
<evidence type="ECO:0000313" key="1">
    <source>
        <dbReference type="EMBL" id="MBI6549608.1"/>
    </source>
</evidence>
<evidence type="ECO:0008006" key="3">
    <source>
        <dbReference type="Google" id="ProtNLM"/>
    </source>
</evidence>
<accession>A0ABS0U9E4</accession>
<sequence length="191" mass="21499">MASLPYNLFLARRAINYVNISVGVISPNQLPRQSIGQQNNMRRANSELDTIRKSIQENLRAVVGNTHSKLYYRKMILLTSANATESKLGNCGEKAIIAFSHLKMLGVKPLDLFDIDIDDRGRQGHTIVVIGRVAGNETEPSTWNHESVVCDPWSNQVYPSSAYGRKTPFIGELILRYRYGENISRNNCTML</sequence>
<reference evidence="1 2" key="1">
    <citation type="submission" date="2020-08" db="EMBL/GenBank/DDBJ databases">
        <title>Description of Xenorhabdus lircayensis sp. nov., the symbiotic bacterium associated with the entomopathogenic nematode Steirnernema unicornum.</title>
        <authorList>
            <person name="Castaneda-Alvarez C."/>
            <person name="Prodan S."/>
            <person name="Zamorano A."/>
            <person name="San-Blas E."/>
            <person name="Aballay E."/>
        </authorList>
    </citation>
    <scope>NUCLEOTIDE SEQUENCE [LARGE SCALE GENOMIC DNA]</scope>
    <source>
        <strain evidence="1 2">VLS</strain>
    </source>
</reference>
<gene>
    <name evidence="1" type="ORF">H8A87_12995</name>
</gene>
<dbReference type="RefSeq" id="WP_198690374.1">
    <property type="nucleotide sequence ID" value="NZ_CAWPUD010000043.1"/>
</dbReference>
<comment type="caution">
    <text evidence="1">The sequence shown here is derived from an EMBL/GenBank/DDBJ whole genome shotgun (WGS) entry which is preliminary data.</text>
</comment>
<proteinExistence type="predicted"/>
<keyword evidence="2" id="KW-1185">Reference proteome</keyword>